<feature type="compositionally biased region" description="Basic and acidic residues" evidence="1">
    <location>
        <begin position="61"/>
        <end position="71"/>
    </location>
</feature>
<organism evidence="2 3">
    <name type="scientific">Rhodococcus baikonurensis</name>
    <dbReference type="NCBI Taxonomy" id="172041"/>
    <lineage>
        <taxon>Bacteria</taxon>
        <taxon>Bacillati</taxon>
        <taxon>Actinomycetota</taxon>
        <taxon>Actinomycetes</taxon>
        <taxon>Mycobacteriales</taxon>
        <taxon>Nocardiaceae</taxon>
        <taxon>Rhodococcus</taxon>
        <taxon>Rhodococcus erythropolis group</taxon>
    </lineage>
</organism>
<keyword evidence="3" id="KW-1185">Reference proteome</keyword>
<dbReference type="EMBL" id="JBHMAS010000004">
    <property type="protein sequence ID" value="MFB9778883.1"/>
    <property type="molecule type" value="Genomic_DNA"/>
</dbReference>
<dbReference type="Proteomes" id="UP001589587">
    <property type="component" value="Unassembled WGS sequence"/>
</dbReference>
<reference evidence="2 3" key="1">
    <citation type="submission" date="2024-09" db="EMBL/GenBank/DDBJ databases">
        <authorList>
            <person name="Sun Q."/>
            <person name="Mori K."/>
        </authorList>
    </citation>
    <scope>NUCLEOTIDE SEQUENCE [LARGE SCALE GENOMIC DNA]</scope>
    <source>
        <strain evidence="2 3">JCM 11411</strain>
    </source>
</reference>
<evidence type="ECO:0000313" key="2">
    <source>
        <dbReference type="EMBL" id="MFB9778883.1"/>
    </source>
</evidence>
<accession>A0ABV5X8T2</accession>
<name>A0ABV5X8T2_9NOCA</name>
<evidence type="ECO:0008006" key="4">
    <source>
        <dbReference type="Google" id="ProtNLM"/>
    </source>
</evidence>
<feature type="region of interest" description="Disordered" evidence="1">
    <location>
        <begin position="58"/>
        <end position="80"/>
    </location>
</feature>
<proteinExistence type="predicted"/>
<gene>
    <name evidence="2" type="ORF">ACFFQ6_04275</name>
</gene>
<evidence type="ECO:0000256" key="1">
    <source>
        <dbReference type="SAM" id="MobiDB-lite"/>
    </source>
</evidence>
<dbReference type="RefSeq" id="WP_378373979.1">
    <property type="nucleotide sequence ID" value="NZ_JBHMAS010000004.1"/>
</dbReference>
<comment type="caution">
    <text evidence="2">The sequence shown here is derived from an EMBL/GenBank/DDBJ whole genome shotgun (WGS) entry which is preliminary data.</text>
</comment>
<sequence length="80" mass="9127">MATAARELIESRLTGTSLAAFVSQRRRAGVGWRRLADEINEITGYPVSHQTLTRWFPNAPQRKELRPEPHRFKSHNSIAS</sequence>
<protein>
    <recommendedName>
        <fullName evidence="4">Transposase</fullName>
    </recommendedName>
</protein>
<evidence type="ECO:0000313" key="3">
    <source>
        <dbReference type="Proteomes" id="UP001589587"/>
    </source>
</evidence>